<dbReference type="CDD" id="cd01392">
    <property type="entry name" value="HTH_LacI"/>
    <property type="match status" value="1"/>
</dbReference>
<protein>
    <submittedName>
        <fullName evidence="6">Transcriptional regulator, LacI family</fullName>
    </submittedName>
</protein>
<keyword evidence="1" id="KW-0805">Transcription regulation</keyword>
<feature type="domain" description="HTH lacI-type" evidence="4">
    <location>
        <begin position="2"/>
        <end position="62"/>
    </location>
</feature>
<sequence>MPTVRDIARAAGVSPATVSRVLTGKGNTSSEVNEKVEKAIRELGYVHNPKAKPNAPGAESRTICYTIAREPSEIFGNPYYSNVLLGLSNATQKYGYELQISAFRSVDQQIEKCLALYRNKRVNGFILSGVMSADKSSLIQSLQQHSIPFVMIGRSLQHNVFCIHSDNFRDGYVTAQHLLDEGYRRIVFLTESLDVDVVRDRIAGYKQALHSNGLEAGDDDVVLCGSKEADMIAALDEYSSGGRAFDAIIAADSVLALGVLKYCRERDLRVPEDVGIIGFNDAAFLNKISPSISCTTIRGEHLGLEALEMLIELMDDPERINKNKTVTLPSELIVRQSTQRTRHSSSHT</sequence>
<dbReference type="EMBL" id="LT840184">
    <property type="protein sequence ID" value="SMF90671.1"/>
    <property type="molecule type" value="Genomic_DNA"/>
</dbReference>
<evidence type="ECO:0000259" key="5">
    <source>
        <dbReference type="PROSITE" id="PS50943"/>
    </source>
</evidence>
<dbReference type="CDD" id="cd06294">
    <property type="entry name" value="PBP1_MalR-like"/>
    <property type="match status" value="1"/>
</dbReference>
<keyword evidence="3" id="KW-0804">Transcription</keyword>
<dbReference type="SUPFAM" id="SSF47413">
    <property type="entry name" value="lambda repressor-like DNA-binding domains"/>
    <property type="match status" value="1"/>
</dbReference>
<dbReference type="RefSeq" id="WP_208915831.1">
    <property type="nucleotide sequence ID" value="NZ_LT840184.1"/>
</dbReference>
<dbReference type="Gene3D" id="3.40.50.2300">
    <property type="match status" value="2"/>
</dbReference>
<evidence type="ECO:0000256" key="3">
    <source>
        <dbReference type="ARBA" id="ARBA00023163"/>
    </source>
</evidence>
<dbReference type="GO" id="GO:0003700">
    <property type="term" value="F:DNA-binding transcription factor activity"/>
    <property type="evidence" value="ECO:0007669"/>
    <property type="project" value="TreeGrafter"/>
</dbReference>
<dbReference type="SUPFAM" id="SSF53822">
    <property type="entry name" value="Periplasmic binding protein-like I"/>
    <property type="match status" value="1"/>
</dbReference>
<dbReference type="Proteomes" id="UP000192940">
    <property type="component" value="Chromosome I"/>
</dbReference>
<dbReference type="SMART" id="SM00354">
    <property type="entry name" value="HTH_LACI"/>
    <property type="match status" value="1"/>
</dbReference>
<feature type="domain" description="HTH cro/C1-type" evidence="5">
    <location>
        <begin position="3"/>
        <end position="46"/>
    </location>
</feature>
<evidence type="ECO:0000259" key="4">
    <source>
        <dbReference type="PROSITE" id="PS50932"/>
    </source>
</evidence>
<dbReference type="PROSITE" id="PS50932">
    <property type="entry name" value="HTH_LACI_2"/>
    <property type="match status" value="1"/>
</dbReference>
<dbReference type="InterPro" id="IPR000843">
    <property type="entry name" value="HTH_LacI"/>
</dbReference>
<dbReference type="AlphaFoldDB" id="A0A1X7HQV7"/>
<dbReference type="PANTHER" id="PTHR30146">
    <property type="entry name" value="LACI-RELATED TRANSCRIPTIONAL REPRESSOR"/>
    <property type="match status" value="1"/>
</dbReference>
<dbReference type="Gene3D" id="1.10.260.40">
    <property type="entry name" value="lambda repressor-like DNA-binding domains"/>
    <property type="match status" value="1"/>
</dbReference>
<dbReference type="InterPro" id="IPR010982">
    <property type="entry name" value="Lambda_DNA-bd_dom_sf"/>
</dbReference>
<organism evidence="6 7">
    <name type="scientific">Paenibacillus uliginis N3/975</name>
    <dbReference type="NCBI Taxonomy" id="1313296"/>
    <lineage>
        <taxon>Bacteria</taxon>
        <taxon>Bacillati</taxon>
        <taxon>Bacillota</taxon>
        <taxon>Bacilli</taxon>
        <taxon>Bacillales</taxon>
        <taxon>Paenibacillaceae</taxon>
        <taxon>Paenibacillus</taxon>
    </lineage>
</organism>
<dbReference type="PROSITE" id="PS50943">
    <property type="entry name" value="HTH_CROC1"/>
    <property type="match status" value="1"/>
</dbReference>
<name>A0A1X7HQV7_9BACL</name>
<evidence type="ECO:0000313" key="7">
    <source>
        <dbReference type="Proteomes" id="UP000192940"/>
    </source>
</evidence>
<evidence type="ECO:0000313" key="6">
    <source>
        <dbReference type="EMBL" id="SMF90671.1"/>
    </source>
</evidence>
<evidence type="ECO:0000256" key="2">
    <source>
        <dbReference type="ARBA" id="ARBA00023125"/>
    </source>
</evidence>
<gene>
    <name evidence="6" type="ORF">SAMN05661091_5179</name>
</gene>
<proteinExistence type="predicted"/>
<accession>A0A1X7HQV7</accession>
<dbReference type="PANTHER" id="PTHR30146:SF109">
    <property type="entry name" value="HTH-TYPE TRANSCRIPTIONAL REGULATOR GALS"/>
    <property type="match status" value="1"/>
</dbReference>
<dbReference type="InterPro" id="IPR028082">
    <property type="entry name" value="Peripla_BP_I"/>
</dbReference>
<keyword evidence="2" id="KW-0238">DNA-binding</keyword>
<dbReference type="STRING" id="1313296.SAMN05661091_5179"/>
<dbReference type="PRINTS" id="PR00036">
    <property type="entry name" value="HTHLACI"/>
</dbReference>
<dbReference type="InterPro" id="IPR046335">
    <property type="entry name" value="LacI/GalR-like_sensor"/>
</dbReference>
<keyword evidence="7" id="KW-1185">Reference proteome</keyword>
<dbReference type="Pfam" id="PF00356">
    <property type="entry name" value="LacI"/>
    <property type="match status" value="1"/>
</dbReference>
<dbReference type="Pfam" id="PF13377">
    <property type="entry name" value="Peripla_BP_3"/>
    <property type="match status" value="1"/>
</dbReference>
<reference evidence="6 7" key="1">
    <citation type="submission" date="2017-04" db="EMBL/GenBank/DDBJ databases">
        <authorList>
            <person name="Afonso C.L."/>
            <person name="Miller P.J."/>
            <person name="Scott M.A."/>
            <person name="Spackman E."/>
            <person name="Goraichik I."/>
            <person name="Dimitrov K.M."/>
            <person name="Suarez D.L."/>
            <person name="Swayne D.E."/>
        </authorList>
    </citation>
    <scope>NUCLEOTIDE SEQUENCE [LARGE SCALE GENOMIC DNA]</scope>
    <source>
        <strain evidence="6 7">N3/975</strain>
    </source>
</reference>
<dbReference type="GO" id="GO:0000976">
    <property type="term" value="F:transcription cis-regulatory region binding"/>
    <property type="evidence" value="ECO:0007669"/>
    <property type="project" value="TreeGrafter"/>
</dbReference>
<dbReference type="InterPro" id="IPR001387">
    <property type="entry name" value="Cro/C1-type_HTH"/>
</dbReference>
<evidence type="ECO:0000256" key="1">
    <source>
        <dbReference type="ARBA" id="ARBA00023015"/>
    </source>
</evidence>
<dbReference type="PROSITE" id="PS00356">
    <property type="entry name" value="HTH_LACI_1"/>
    <property type="match status" value="1"/>
</dbReference>